<keyword evidence="4" id="KW-1185">Reference proteome</keyword>
<gene>
    <name evidence="3" type="ORF">BW737_002285</name>
</gene>
<evidence type="ECO:0000313" key="3">
    <source>
        <dbReference type="EMBL" id="PHP53479.1"/>
    </source>
</evidence>
<accession>A0ABX4MDE4</accession>
<sequence length="199" mass="21714">MRNGDVIPEALNDVTLYHNRGDSTWTGESTTMGDFQGLDDLMTENPIVEQTFEDIYTAWMDFGVDGFRIDTVKHVNYEFWQAWTAAIDAHAEATNPDFFTFGEVYDATPPRPAPTCAAPAWTPPSTSPSRPPPRASPRAGRRRTSAPSSPPTTTTRPLTPASTPSPPSWATTTWVASATCWAVAPAARNCSPAPSWPTR</sequence>
<comment type="caution">
    <text evidence="3">The sequence shown here is derived from an EMBL/GenBank/DDBJ whole genome shotgun (WGS) entry which is preliminary data.</text>
</comment>
<dbReference type="Pfam" id="PF00128">
    <property type="entry name" value="Alpha-amylase"/>
    <property type="match status" value="1"/>
</dbReference>
<evidence type="ECO:0000259" key="2">
    <source>
        <dbReference type="Pfam" id="PF00128"/>
    </source>
</evidence>
<evidence type="ECO:0000313" key="4">
    <source>
        <dbReference type="Proteomes" id="UP000194577"/>
    </source>
</evidence>
<dbReference type="InterPro" id="IPR006047">
    <property type="entry name" value="GH13_cat_dom"/>
</dbReference>
<reference evidence="3 4" key="1">
    <citation type="submission" date="2017-10" db="EMBL/GenBank/DDBJ databases">
        <title>Draft genome sequence of cellulolytic Actinomyces sp CtC72 isolated from cattle rumen fluid.</title>
        <authorList>
            <person name="Joshi A.J."/>
            <person name="Vasudevan G."/>
            <person name="Lanjekar V.B."/>
            <person name="Hivarkar S."/>
            <person name="Engineer A."/>
            <person name="Pore S.D."/>
            <person name="Dhakephalkar P.K."/>
            <person name="Dagar S."/>
        </authorList>
    </citation>
    <scope>NUCLEOTIDE SEQUENCE [LARGE SCALE GENOMIC DNA]</scope>
    <source>
        <strain evidence="4">CtC72</strain>
    </source>
</reference>
<dbReference type="EMBL" id="MTPX02000017">
    <property type="protein sequence ID" value="PHP53479.1"/>
    <property type="molecule type" value="Genomic_DNA"/>
</dbReference>
<protein>
    <recommendedName>
        <fullName evidence="2">Glycosyl hydrolase family 13 catalytic domain-containing protein</fullName>
    </recommendedName>
</protein>
<feature type="compositionally biased region" description="Low complexity" evidence="1">
    <location>
        <begin position="145"/>
        <end position="171"/>
    </location>
</feature>
<feature type="compositionally biased region" description="Pro residues" evidence="1">
    <location>
        <begin position="121"/>
        <end position="135"/>
    </location>
</feature>
<organism evidence="3 4">
    <name type="scientific">Actinomyces ruminis</name>
    <dbReference type="NCBI Taxonomy" id="1937003"/>
    <lineage>
        <taxon>Bacteria</taxon>
        <taxon>Bacillati</taxon>
        <taxon>Actinomycetota</taxon>
        <taxon>Actinomycetes</taxon>
        <taxon>Actinomycetales</taxon>
        <taxon>Actinomycetaceae</taxon>
        <taxon>Actinomyces</taxon>
    </lineage>
</organism>
<dbReference type="Gene3D" id="3.20.20.80">
    <property type="entry name" value="Glycosidases"/>
    <property type="match status" value="1"/>
</dbReference>
<dbReference type="SUPFAM" id="SSF51445">
    <property type="entry name" value="(Trans)glycosidases"/>
    <property type="match status" value="1"/>
</dbReference>
<dbReference type="PANTHER" id="PTHR10357">
    <property type="entry name" value="ALPHA-AMYLASE FAMILY MEMBER"/>
    <property type="match status" value="1"/>
</dbReference>
<dbReference type="InterPro" id="IPR017853">
    <property type="entry name" value="GH"/>
</dbReference>
<dbReference type="Proteomes" id="UP000194577">
    <property type="component" value="Unassembled WGS sequence"/>
</dbReference>
<evidence type="ECO:0000256" key="1">
    <source>
        <dbReference type="SAM" id="MobiDB-lite"/>
    </source>
</evidence>
<dbReference type="PANTHER" id="PTHR10357:SF209">
    <property type="entry name" value="PERIPLASMIC ALPHA-AMYLASE"/>
    <property type="match status" value="1"/>
</dbReference>
<feature type="domain" description="Glycosyl hydrolase family 13 catalytic" evidence="2">
    <location>
        <begin position="15"/>
        <end position="109"/>
    </location>
</feature>
<feature type="region of interest" description="Disordered" evidence="1">
    <location>
        <begin position="110"/>
        <end position="171"/>
    </location>
</feature>
<name>A0ABX4MDE4_9ACTO</name>
<proteinExistence type="predicted"/>